<dbReference type="Proteomes" id="UP000515908">
    <property type="component" value="Chromosome 29"/>
</dbReference>
<keyword evidence="4 6" id="KW-0472">Membrane</keyword>
<evidence type="ECO:0000313" key="9">
    <source>
        <dbReference type="Proteomes" id="UP000515908"/>
    </source>
</evidence>
<feature type="transmembrane region" description="Helical" evidence="6">
    <location>
        <begin position="500"/>
        <end position="522"/>
    </location>
</feature>
<feature type="transmembrane region" description="Helical" evidence="6">
    <location>
        <begin position="163"/>
        <end position="180"/>
    </location>
</feature>
<name>A0A7G2CV64_9TRYP</name>
<dbReference type="InterPro" id="IPR010658">
    <property type="entry name" value="Nodulin-like"/>
</dbReference>
<evidence type="ECO:0000256" key="3">
    <source>
        <dbReference type="ARBA" id="ARBA00022989"/>
    </source>
</evidence>
<feature type="transmembrane region" description="Helical" evidence="6">
    <location>
        <begin position="440"/>
        <end position="459"/>
    </location>
</feature>
<feature type="transmembrane region" description="Helical" evidence="6">
    <location>
        <begin position="549"/>
        <end position="567"/>
    </location>
</feature>
<dbReference type="VEuPathDB" id="TriTrypDB:ADEAN_001053000"/>
<dbReference type="InterPro" id="IPR036259">
    <property type="entry name" value="MFS_trans_sf"/>
</dbReference>
<keyword evidence="2 6" id="KW-0812">Transmembrane</keyword>
<dbReference type="OrthoDB" id="410267at2759"/>
<dbReference type="Pfam" id="PF06813">
    <property type="entry name" value="Nodulin-like"/>
    <property type="match status" value="1"/>
</dbReference>
<keyword evidence="3 6" id="KW-1133">Transmembrane helix</keyword>
<dbReference type="AlphaFoldDB" id="A0A7G2CV64"/>
<feature type="transmembrane region" description="Helical" evidence="6">
    <location>
        <begin position="366"/>
        <end position="385"/>
    </location>
</feature>
<dbReference type="EMBL" id="LR877173">
    <property type="protein sequence ID" value="CAD2222971.1"/>
    <property type="molecule type" value="Genomic_DNA"/>
</dbReference>
<evidence type="ECO:0000256" key="2">
    <source>
        <dbReference type="ARBA" id="ARBA00022692"/>
    </source>
</evidence>
<reference evidence="8 9" key="1">
    <citation type="submission" date="2020-08" db="EMBL/GenBank/DDBJ databases">
        <authorList>
            <person name="Newling K."/>
            <person name="Davey J."/>
            <person name="Forrester S."/>
        </authorList>
    </citation>
    <scope>NUCLEOTIDE SEQUENCE [LARGE SCALE GENOMIC DNA]</scope>
    <source>
        <strain evidence="9">Crithidia deanei Carvalho (ATCC PRA-265)</strain>
    </source>
</reference>
<feature type="transmembrane region" description="Helical" evidence="6">
    <location>
        <begin position="275"/>
        <end position="300"/>
    </location>
</feature>
<evidence type="ECO:0000313" key="8">
    <source>
        <dbReference type="EMBL" id="CAD2222971.1"/>
    </source>
</evidence>
<dbReference type="SUPFAM" id="SSF103473">
    <property type="entry name" value="MFS general substrate transporter"/>
    <property type="match status" value="2"/>
</dbReference>
<dbReference type="PANTHER" id="PTHR21576">
    <property type="entry name" value="UNCHARACTERIZED NODULIN-LIKE PROTEIN"/>
    <property type="match status" value="1"/>
</dbReference>
<feature type="transmembrane region" description="Helical" evidence="6">
    <location>
        <begin position="244"/>
        <end position="269"/>
    </location>
</feature>
<evidence type="ECO:0000256" key="4">
    <source>
        <dbReference type="ARBA" id="ARBA00023136"/>
    </source>
</evidence>
<feature type="compositionally biased region" description="Polar residues" evidence="5">
    <location>
        <begin position="615"/>
        <end position="626"/>
    </location>
</feature>
<sequence>MDDNEVKEAVVILDTRKQKPISEVHRFSLLTITFYGSICCAFGYAFNIISGAMQVRNNLNMMDLTIISTVGSAVGYFMMPWGTLYDLFGPFPITIPAVVLLLLGQICLALSFSGVIDGTRSRLTLFNVFVGIGSANYELLNTMTIIGHFPVDKGAVVGLMKTFTGLGTALFGTIQLGFFNKKHDQYLYFLGAFGAAVGIPLILFMRHAPYVLTGYQLRKWSPEKIQERLNTKVQYMKQRPPTSVLVASFVMIGVLIVFLPIQSALVVYAELGTTYTLAFAIVTVILLAVFLLVIPMTYLVTRGAARAEAPSLMVGIDFIEPIQEKELHIAEMAESDEEPKHVETELDFLAPQYQTSFLRNLLTLRLWALFWSVFVTIGPELNITYNATFIYAAIAGKPQDDNMRVLLSVLNGSGSAIGRLAMAYLEFWSQKKKAEDRIPITFTFFIPNATVILSLIFFLTLPPGVLPLAFVINSFGNGFLNATMILITRTLYAKDPAKHYHICYCASSFGLLIFNLALYGVFYDKESKKYNVPKGQACYRRSCVRVPHIIMLCFTCSGIVSALYLHLKYTFFCRRVLAERARLVAQTRSTTLSTPPEIDPTDYEAEHKNDILETTPATTAHNGQAK</sequence>
<evidence type="ECO:0000256" key="6">
    <source>
        <dbReference type="SAM" id="Phobius"/>
    </source>
</evidence>
<gene>
    <name evidence="8" type="ORF">ADEAN_001053000</name>
</gene>
<proteinExistence type="predicted"/>
<feature type="transmembrane region" description="Helical" evidence="6">
    <location>
        <begin position="186"/>
        <end position="205"/>
    </location>
</feature>
<dbReference type="Gene3D" id="1.20.1250.20">
    <property type="entry name" value="MFS general substrate transporter like domains"/>
    <property type="match status" value="2"/>
</dbReference>
<evidence type="ECO:0000259" key="7">
    <source>
        <dbReference type="Pfam" id="PF06813"/>
    </source>
</evidence>
<evidence type="ECO:0000256" key="5">
    <source>
        <dbReference type="SAM" id="MobiDB-lite"/>
    </source>
</evidence>
<keyword evidence="9" id="KW-1185">Reference proteome</keyword>
<accession>A0A7G2CV64</accession>
<comment type="subcellular location">
    <subcellularLocation>
        <location evidence="1">Membrane</location>
        <topology evidence="1">Multi-pass membrane protein</topology>
    </subcellularLocation>
</comment>
<feature type="transmembrane region" description="Helical" evidence="6">
    <location>
        <begin position="27"/>
        <end position="49"/>
    </location>
</feature>
<evidence type="ECO:0000256" key="1">
    <source>
        <dbReference type="ARBA" id="ARBA00004141"/>
    </source>
</evidence>
<feature type="transmembrane region" description="Helical" evidence="6">
    <location>
        <begin position="61"/>
        <end position="81"/>
    </location>
</feature>
<feature type="transmembrane region" description="Helical" evidence="6">
    <location>
        <begin position="465"/>
        <end position="488"/>
    </location>
</feature>
<feature type="domain" description="Nodulin-like" evidence="7">
    <location>
        <begin position="41"/>
        <end position="293"/>
    </location>
</feature>
<organism evidence="8 9">
    <name type="scientific">Angomonas deanei</name>
    <dbReference type="NCBI Taxonomy" id="59799"/>
    <lineage>
        <taxon>Eukaryota</taxon>
        <taxon>Discoba</taxon>
        <taxon>Euglenozoa</taxon>
        <taxon>Kinetoplastea</taxon>
        <taxon>Metakinetoplastina</taxon>
        <taxon>Trypanosomatida</taxon>
        <taxon>Trypanosomatidae</taxon>
        <taxon>Strigomonadinae</taxon>
        <taxon>Angomonas</taxon>
    </lineage>
</organism>
<dbReference type="GO" id="GO:0016020">
    <property type="term" value="C:membrane"/>
    <property type="evidence" value="ECO:0007669"/>
    <property type="project" value="UniProtKB-SubCell"/>
</dbReference>
<feature type="transmembrane region" description="Helical" evidence="6">
    <location>
        <begin position="93"/>
        <end position="116"/>
    </location>
</feature>
<feature type="region of interest" description="Disordered" evidence="5">
    <location>
        <begin position="591"/>
        <end position="626"/>
    </location>
</feature>
<protein>
    <submittedName>
        <fullName evidence="8">Nodulin-like, putative</fullName>
    </submittedName>
</protein>
<dbReference type="PANTHER" id="PTHR21576:SF157">
    <property type="entry name" value="NODULIN-LIKE DOMAIN-CONTAINING PROTEIN"/>
    <property type="match status" value="1"/>
</dbReference>